<dbReference type="Gene3D" id="1.10.10.10">
    <property type="entry name" value="Winged helix-like DNA-binding domain superfamily/Winged helix DNA-binding domain"/>
    <property type="match status" value="1"/>
</dbReference>
<dbReference type="RefSeq" id="WP_069663013.1">
    <property type="nucleotide sequence ID" value="NZ_JBHUJJ010000001.1"/>
</dbReference>
<feature type="domain" description="Mga helix-turn-helix" evidence="3">
    <location>
        <begin position="85"/>
        <end position="164"/>
    </location>
</feature>
<keyword evidence="2" id="KW-0804">Transcription</keyword>
<gene>
    <name evidence="4" type="ORF">BCR25_03180</name>
</gene>
<dbReference type="Proteomes" id="UP000095094">
    <property type="component" value="Unassembled WGS sequence"/>
</dbReference>
<evidence type="ECO:0000256" key="2">
    <source>
        <dbReference type="ARBA" id="ARBA00023163"/>
    </source>
</evidence>
<proteinExistence type="predicted"/>
<keyword evidence="5" id="KW-1185">Reference proteome</keyword>
<dbReference type="InterPro" id="IPR036388">
    <property type="entry name" value="WH-like_DNA-bd_sf"/>
</dbReference>
<dbReference type="InterPro" id="IPR050661">
    <property type="entry name" value="BglG_antiterminators"/>
</dbReference>
<dbReference type="EMBL" id="MIJY01000012">
    <property type="protein sequence ID" value="OEG16615.1"/>
    <property type="molecule type" value="Genomic_DNA"/>
</dbReference>
<name>A0A1E5GVB5_9ENTE</name>
<evidence type="ECO:0000313" key="5">
    <source>
        <dbReference type="Proteomes" id="UP000095094"/>
    </source>
</evidence>
<dbReference type="PATRIC" id="fig|332950.4.peg.1413"/>
<dbReference type="Pfam" id="PF05043">
    <property type="entry name" value="Mga"/>
    <property type="match status" value="1"/>
</dbReference>
<sequence>MLSFDIFDAETGKKLQLLYLLYKKEDWYSIDELVFDSHLERKSVLKYTKELANDIVEVESAQITFSKGKGVCFTGGQIGYLETVPIITEQSIALSLMKELFFQTNLSLDYFLQKYFVSESTIRRRVQQFNLLLKKYGLKIKSVNRELSVEGNEIQFRYLSYILFWNIYRGMSWPFPTIDQQKIIRFIETEMRPYSPIKDVTVASWSYMIAINLYRYNHKKPLTNEDLPSFAHRLNQEALTQAGINDSILFSIQQSFHLSTPEADFICLLFQIRSSFLLIPTISKRLLAVHESLNTSVYQMYQVFLKVIQPDLSAIDEETKIAYHSVLFVGFLTDLLFPNFATTLSGYDYTRYLKQHYPFLRAAMVEKFREMQKYTPAVSFSNEEMLVARFCEAHALIKSPTIYSPPIYIQMETDLPVIMERIIAQQLESFLQPFYNVSFVPSTVHREEMNIDLIIASTTSSLLKKRAQHIPIVYINPGFTPRDVFTIIAVIENELEIRKGSTEKRT</sequence>
<dbReference type="PANTHER" id="PTHR30185:SF13">
    <property type="entry name" value="LICABCH OPERON REGULATOR-RELATED"/>
    <property type="match status" value="1"/>
</dbReference>
<accession>A0A1E5GVB5</accession>
<dbReference type="AlphaFoldDB" id="A0A1E5GVB5"/>
<evidence type="ECO:0000259" key="3">
    <source>
        <dbReference type="Pfam" id="PF05043"/>
    </source>
</evidence>
<keyword evidence="1" id="KW-0805">Transcription regulation</keyword>
<dbReference type="InterPro" id="IPR007737">
    <property type="entry name" value="Mga_HTH"/>
</dbReference>
<reference evidence="5" key="1">
    <citation type="submission" date="2016-09" db="EMBL/GenBank/DDBJ databases">
        <authorList>
            <person name="Gulvik C.A."/>
        </authorList>
    </citation>
    <scope>NUCLEOTIDE SEQUENCE [LARGE SCALE GENOMIC DNA]</scope>
    <source>
        <strain evidence="5">LMG 8895</strain>
    </source>
</reference>
<comment type="caution">
    <text evidence="4">The sequence shown here is derived from an EMBL/GenBank/DDBJ whole genome shotgun (WGS) entry which is preliminary data.</text>
</comment>
<organism evidence="4 5">
    <name type="scientific">Enterococcus termitis</name>
    <dbReference type="NCBI Taxonomy" id="332950"/>
    <lineage>
        <taxon>Bacteria</taxon>
        <taxon>Bacillati</taxon>
        <taxon>Bacillota</taxon>
        <taxon>Bacilli</taxon>
        <taxon>Lactobacillales</taxon>
        <taxon>Enterococcaceae</taxon>
        <taxon>Enterococcus</taxon>
    </lineage>
</organism>
<dbReference type="PANTHER" id="PTHR30185">
    <property type="entry name" value="CRYPTIC BETA-GLUCOSIDE BGL OPERON ANTITERMINATOR"/>
    <property type="match status" value="1"/>
</dbReference>
<protein>
    <recommendedName>
        <fullName evidence="3">Mga helix-turn-helix domain-containing protein</fullName>
    </recommendedName>
</protein>
<evidence type="ECO:0000256" key="1">
    <source>
        <dbReference type="ARBA" id="ARBA00023015"/>
    </source>
</evidence>
<evidence type="ECO:0000313" key="4">
    <source>
        <dbReference type="EMBL" id="OEG16615.1"/>
    </source>
</evidence>